<reference evidence="4 5" key="1">
    <citation type="submission" date="2019-10" db="EMBL/GenBank/DDBJ databases">
        <title>Genome Sequence of Micromonospora terminaliae DSM 101760.</title>
        <authorList>
            <person name="Guo L."/>
        </authorList>
    </citation>
    <scope>NUCLEOTIDE SEQUENCE [LARGE SCALE GENOMIC DNA]</scope>
    <source>
        <strain evidence="4 5">DSM 101760</strain>
    </source>
</reference>
<feature type="transmembrane region" description="Helical" evidence="2">
    <location>
        <begin position="144"/>
        <end position="165"/>
    </location>
</feature>
<accession>A0AAJ2ZFN5</accession>
<gene>
    <name evidence="3" type="ORF">G3561_15900</name>
    <name evidence="4" type="ORF">GCE86_19290</name>
</gene>
<organism evidence="3 6">
    <name type="scientific">Micromonospora terminaliae</name>
    <dbReference type="NCBI Taxonomy" id="1914461"/>
    <lineage>
        <taxon>Bacteria</taxon>
        <taxon>Bacillati</taxon>
        <taxon>Actinomycetota</taxon>
        <taxon>Actinomycetes</taxon>
        <taxon>Micromonosporales</taxon>
        <taxon>Micromonosporaceae</taxon>
        <taxon>Micromonospora</taxon>
    </lineage>
</organism>
<evidence type="ECO:0008006" key="7">
    <source>
        <dbReference type="Google" id="ProtNLM"/>
    </source>
</evidence>
<evidence type="ECO:0000313" key="5">
    <source>
        <dbReference type="Proteomes" id="UP000402241"/>
    </source>
</evidence>
<keyword evidence="2" id="KW-1133">Transmembrane helix</keyword>
<dbReference type="PROSITE" id="PS51257">
    <property type="entry name" value="PROKAR_LIPOPROTEIN"/>
    <property type="match status" value="1"/>
</dbReference>
<evidence type="ECO:0000256" key="2">
    <source>
        <dbReference type="SAM" id="Phobius"/>
    </source>
</evidence>
<evidence type="ECO:0000313" key="3">
    <source>
        <dbReference type="EMBL" id="NES29023.1"/>
    </source>
</evidence>
<evidence type="ECO:0000313" key="4">
    <source>
        <dbReference type="EMBL" id="QGL48968.1"/>
    </source>
</evidence>
<name>A0AAJ2ZFN5_9ACTN</name>
<keyword evidence="5" id="KW-1185">Reference proteome</keyword>
<feature type="region of interest" description="Disordered" evidence="1">
    <location>
        <begin position="121"/>
        <end position="143"/>
    </location>
</feature>
<proteinExistence type="predicted"/>
<sequence length="182" mass="18792">MKLRAAILVALAALGLGLVVFVSPAQPAWACSCSLRPDQEDERADLIVVGTVTEVTDTAVQLAVESVEKGGRRADPALRLAVRPGEASCGYDFRAGGRYRVNSVGGATGLCVGIRQLPDRPSAPAAASTPATAAPPPARSPGSWWRPTAVALTVLAVGLVAAAWWRRRTGAGGRTRGPATDQ</sequence>
<dbReference type="RefSeq" id="WP_154228246.1">
    <property type="nucleotide sequence ID" value="NZ_CP045309.1"/>
</dbReference>
<dbReference type="Proteomes" id="UP000402241">
    <property type="component" value="Chromosome"/>
</dbReference>
<evidence type="ECO:0000256" key="1">
    <source>
        <dbReference type="SAM" id="MobiDB-lite"/>
    </source>
</evidence>
<keyword evidence="2" id="KW-0812">Transmembrane</keyword>
<protein>
    <recommendedName>
        <fullName evidence="7">Tissue inhibitor of metalloproteinase</fullName>
    </recommendedName>
</protein>
<keyword evidence="2" id="KW-0472">Membrane</keyword>
<dbReference type="Proteomes" id="UP000477779">
    <property type="component" value="Unassembled WGS sequence"/>
</dbReference>
<dbReference type="EMBL" id="CP045309">
    <property type="protein sequence ID" value="QGL48968.1"/>
    <property type="molecule type" value="Genomic_DNA"/>
</dbReference>
<dbReference type="EMBL" id="JAAHBZ010000005">
    <property type="protein sequence ID" value="NES29023.1"/>
    <property type="molecule type" value="Genomic_DNA"/>
</dbReference>
<dbReference type="AlphaFoldDB" id="A0AAJ2ZFN5"/>
<feature type="compositionally biased region" description="Low complexity" evidence="1">
    <location>
        <begin position="121"/>
        <end position="132"/>
    </location>
</feature>
<evidence type="ECO:0000313" key="6">
    <source>
        <dbReference type="Proteomes" id="UP000477779"/>
    </source>
</evidence>
<reference evidence="3 6" key="2">
    <citation type="submission" date="2020-02" db="EMBL/GenBank/DDBJ databases">
        <title>WGS of Micromonospora spp. isolated from hot spring.</title>
        <authorList>
            <person name="Thawai C."/>
        </authorList>
    </citation>
    <scope>NUCLEOTIDE SEQUENCE [LARGE SCALE GENOMIC DNA]</scope>
    <source>
        <strain evidence="3 6">TMS7</strain>
    </source>
</reference>